<evidence type="ECO:0008006" key="5">
    <source>
        <dbReference type="Google" id="ProtNLM"/>
    </source>
</evidence>
<feature type="region of interest" description="Disordered" evidence="1">
    <location>
        <begin position="217"/>
        <end position="241"/>
    </location>
</feature>
<dbReference type="PROSITE" id="PS51257">
    <property type="entry name" value="PROKAR_LIPOPROTEIN"/>
    <property type="match status" value="1"/>
</dbReference>
<feature type="chain" id="PRO_5041969445" description="Cyanovirin-N domain-containing protein" evidence="2">
    <location>
        <begin position="28"/>
        <end position="241"/>
    </location>
</feature>
<accession>A0AAD4RAA5</accession>
<dbReference type="AlphaFoldDB" id="A0AAD4RAA5"/>
<name>A0AAD4RAA5_9BILA</name>
<keyword evidence="2" id="KW-0732">Signal</keyword>
<protein>
    <recommendedName>
        <fullName evidence="5">Cyanovirin-N domain-containing protein</fullName>
    </recommendedName>
</protein>
<sequence length="241" mass="25510">MVKFLKLTCNLLAIFPVFCWLTPSILGCTPQLKAFQDRSSLACMKCEEVTLSNVCEYDSVLVGGSCGSSTVQYSLAESGCARATIECNSKRNRGVLIGASTTRQDNFTEDQITLFSKNGAASAHFDLLCGDDSKWTYNEATTGAVPLANPVVLHCIDGAEQTENLPQIKAPSLNIKSLNTTTDLIQDIAKIVGTSASSIIGSVGAVSDAIGSTGRITDTGINGHNAERSTQQNDTELSSSK</sequence>
<dbReference type="EMBL" id="JAKKPZ010000005">
    <property type="protein sequence ID" value="KAI1720536.1"/>
    <property type="molecule type" value="Genomic_DNA"/>
</dbReference>
<evidence type="ECO:0000313" key="3">
    <source>
        <dbReference type="EMBL" id="KAI1720536.1"/>
    </source>
</evidence>
<evidence type="ECO:0000313" key="4">
    <source>
        <dbReference type="Proteomes" id="UP001201812"/>
    </source>
</evidence>
<dbReference type="Proteomes" id="UP001201812">
    <property type="component" value="Unassembled WGS sequence"/>
</dbReference>
<comment type="caution">
    <text evidence="3">The sequence shown here is derived from an EMBL/GenBank/DDBJ whole genome shotgun (WGS) entry which is preliminary data.</text>
</comment>
<feature type="signal peptide" evidence="2">
    <location>
        <begin position="1"/>
        <end position="27"/>
    </location>
</feature>
<keyword evidence="4" id="KW-1185">Reference proteome</keyword>
<evidence type="ECO:0000256" key="1">
    <source>
        <dbReference type="SAM" id="MobiDB-lite"/>
    </source>
</evidence>
<proteinExistence type="predicted"/>
<gene>
    <name evidence="3" type="ORF">DdX_04772</name>
</gene>
<evidence type="ECO:0000256" key="2">
    <source>
        <dbReference type="SAM" id="SignalP"/>
    </source>
</evidence>
<organism evidence="3 4">
    <name type="scientific">Ditylenchus destructor</name>
    <dbReference type="NCBI Taxonomy" id="166010"/>
    <lineage>
        <taxon>Eukaryota</taxon>
        <taxon>Metazoa</taxon>
        <taxon>Ecdysozoa</taxon>
        <taxon>Nematoda</taxon>
        <taxon>Chromadorea</taxon>
        <taxon>Rhabditida</taxon>
        <taxon>Tylenchina</taxon>
        <taxon>Tylenchomorpha</taxon>
        <taxon>Sphaerularioidea</taxon>
        <taxon>Anguinidae</taxon>
        <taxon>Anguininae</taxon>
        <taxon>Ditylenchus</taxon>
    </lineage>
</organism>
<reference evidence="3" key="1">
    <citation type="submission" date="2022-01" db="EMBL/GenBank/DDBJ databases">
        <title>Genome Sequence Resource for Two Populations of Ditylenchus destructor, the Migratory Endoparasitic Phytonematode.</title>
        <authorList>
            <person name="Zhang H."/>
            <person name="Lin R."/>
            <person name="Xie B."/>
        </authorList>
    </citation>
    <scope>NUCLEOTIDE SEQUENCE</scope>
    <source>
        <strain evidence="3">BazhouSP</strain>
    </source>
</reference>